<dbReference type="EMBL" id="JBDKWZ010000003">
    <property type="protein sequence ID" value="MEN7547723.1"/>
    <property type="molecule type" value="Genomic_DNA"/>
</dbReference>
<dbReference type="GO" id="GO:0004140">
    <property type="term" value="F:dephospho-CoA kinase activity"/>
    <property type="evidence" value="ECO:0007669"/>
    <property type="project" value="UniProtKB-UniRule"/>
</dbReference>
<dbReference type="GO" id="GO:0005524">
    <property type="term" value="F:ATP binding"/>
    <property type="evidence" value="ECO:0007669"/>
    <property type="project" value="UniProtKB-UniRule"/>
</dbReference>
<sequence>MKTKTLQIGITGGIGSGKSMVCKIFQTLGAPVYDADTMAKWLMAHDAKLIRSIKARFGKEAYLTDGTVNRTYLAKQVFGSASELQKLNALVHPRVAEHYQDWVHQHSHFPYVIKEAALLIEAKSYQQLDRLVLVYAPKTLRIQRVLQRDPQRDRKQVEQIIQKQLPEREKLPLAQHILKNDEKEMLIMQVLRLHRVFSETASLLT</sequence>
<evidence type="ECO:0000256" key="4">
    <source>
        <dbReference type="ARBA" id="ARBA00022993"/>
    </source>
</evidence>
<dbReference type="EC" id="2.7.1.24" evidence="5 6"/>
<evidence type="ECO:0000313" key="8">
    <source>
        <dbReference type="Proteomes" id="UP001403385"/>
    </source>
</evidence>
<name>A0AAW9S5L7_9BACT</name>
<dbReference type="CDD" id="cd02022">
    <property type="entry name" value="DPCK"/>
    <property type="match status" value="1"/>
</dbReference>
<dbReference type="SUPFAM" id="SSF52540">
    <property type="entry name" value="P-loop containing nucleoside triphosphate hydrolases"/>
    <property type="match status" value="1"/>
</dbReference>
<dbReference type="GO" id="GO:0015937">
    <property type="term" value="P:coenzyme A biosynthetic process"/>
    <property type="evidence" value="ECO:0007669"/>
    <property type="project" value="UniProtKB-UniRule"/>
</dbReference>
<dbReference type="Gene3D" id="3.40.50.300">
    <property type="entry name" value="P-loop containing nucleotide triphosphate hydrolases"/>
    <property type="match status" value="1"/>
</dbReference>
<protein>
    <recommendedName>
        <fullName evidence="5 6">Dephospho-CoA kinase</fullName>
        <ecNumber evidence="5 6">2.7.1.24</ecNumber>
    </recommendedName>
    <alternativeName>
        <fullName evidence="5">Dephosphocoenzyme A kinase</fullName>
    </alternativeName>
</protein>
<evidence type="ECO:0000313" key="7">
    <source>
        <dbReference type="EMBL" id="MEN7547723.1"/>
    </source>
</evidence>
<keyword evidence="5 7" id="KW-0418">Kinase</keyword>
<dbReference type="Pfam" id="PF01121">
    <property type="entry name" value="CoaE"/>
    <property type="match status" value="1"/>
</dbReference>
<dbReference type="PROSITE" id="PS51219">
    <property type="entry name" value="DPCK"/>
    <property type="match status" value="1"/>
</dbReference>
<dbReference type="Proteomes" id="UP001403385">
    <property type="component" value="Unassembled WGS sequence"/>
</dbReference>
<dbReference type="PANTHER" id="PTHR10695:SF46">
    <property type="entry name" value="BIFUNCTIONAL COENZYME A SYNTHASE-RELATED"/>
    <property type="match status" value="1"/>
</dbReference>
<evidence type="ECO:0000256" key="6">
    <source>
        <dbReference type="NCBIfam" id="TIGR00152"/>
    </source>
</evidence>
<accession>A0AAW9S5L7</accession>
<keyword evidence="5 7" id="KW-0808">Transferase</keyword>
<evidence type="ECO:0000256" key="2">
    <source>
        <dbReference type="ARBA" id="ARBA00022741"/>
    </source>
</evidence>
<comment type="similarity">
    <text evidence="1 5">Belongs to the CoaE family.</text>
</comment>
<keyword evidence="8" id="KW-1185">Reference proteome</keyword>
<keyword evidence="3 5" id="KW-0067">ATP-binding</keyword>
<comment type="caution">
    <text evidence="7">The sequence shown here is derived from an EMBL/GenBank/DDBJ whole genome shotgun (WGS) entry which is preliminary data.</text>
</comment>
<dbReference type="PANTHER" id="PTHR10695">
    <property type="entry name" value="DEPHOSPHO-COA KINASE-RELATED"/>
    <property type="match status" value="1"/>
</dbReference>
<dbReference type="NCBIfam" id="TIGR00152">
    <property type="entry name" value="dephospho-CoA kinase"/>
    <property type="match status" value="1"/>
</dbReference>
<feature type="binding site" evidence="5">
    <location>
        <begin position="15"/>
        <end position="20"/>
    </location>
    <ligand>
        <name>ATP</name>
        <dbReference type="ChEBI" id="CHEBI:30616"/>
    </ligand>
</feature>
<keyword evidence="4 5" id="KW-0173">Coenzyme A biosynthesis</keyword>
<organism evidence="7 8">
    <name type="scientific">Rapidithrix thailandica</name>
    <dbReference type="NCBI Taxonomy" id="413964"/>
    <lineage>
        <taxon>Bacteria</taxon>
        <taxon>Pseudomonadati</taxon>
        <taxon>Bacteroidota</taxon>
        <taxon>Cytophagia</taxon>
        <taxon>Cytophagales</taxon>
        <taxon>Flammeovirgaceae</taxon>
        <taxon>Rapidithrix</taxon>
    </lineage>
</organism>
<evidence type="ECO:0000256" key="1">
    <source>
        <dbReference type="ARBA" id="ARBA00009018"/>
    </source>
</evidence>
<gene>
    <name evidence="5 7" type="primary">coaE</name>
    <name evidence="7" type="ORF">AAG747_07380</name>
</gene>
<evidence type="ECO:0000256" key="5">
    <source>
        <dbReference type="HAMAP-Rule" id="MF_00376"/>
    </source>
</evidence>
<proteinExistence type="inferred from homology"/>
<evidence type="ECO:0000256" key="3">
    <source>
        <dbReference type="ARBA" id="ARBA00022840"/>
    </source>
</evidence>
<comment type="catalytic activity">
    <reaction evidence="5">
        <text>3'-dephospho-CoA + ATP = ADP + CoA + H(+)</text>
        <dbReference type="Rhea" id="RHEA:18245"/>
        <dbReference type="ChEBI" id="CHEBI:15378"/>
        <dbReference type="ChEBI" id="CHEBI:30616"/>
        <dbReference type="ChEBI" id="CHEBI:57287"/>
        <dbReference type="ChEBI" id="CHEBI:57328"/>
        <dbReference type="ChEBI" id="CHEBI:456216"/>
        <dbReference type="EC" id="2.7.1.24"/>
    </reaction>
</comment>
<dbReference type="RefSeq" id="WP_346820508.1">
    <property type="nucleotide sequence ID" value="NZ_JBDKWZ010000003.1"/>
</dbReference>
<comment type="function">
    <text evidence="5">Catalyzes the phosphorylation of the 3'-hydroxyl group of dephosphocoenzyme A to form coenzyme A.</text>
</comment>
<reference evidence="7 8" key="1">
    <citation type="submission" date="2024-04" db="EMBL/GenBank/DDBJ databases">
        <title>Novel genus in family Flammeovirgaceae.</title>
        <authorList>
            <person name="Nguyen T.H."/>
            <person name="Vuong T.Q."/>
            <person name="Le H."/>
            <person name="Kim S.-G."/>
        </authorList>
    </citation>
    <scope>NUCLEOTIDE SEQUENCE [LARGE SCALE GENOMIC DNA]</scope>
    <source>
        <strain evidence="7 8">JCM 23209</strain>
    </source>
</reference>
<dbReference type="InterPro" id="IPR001977">
    <property type="entry name" value="Depp_CoAkinase"/>
</dbReference>
<dbReference type="InterPro" id="IPR027417">
    <property type="entry name" value="P-loop_NTPase"/>
</dbReference>
<keyword evidence="2 5" id="KW-0547">Nucleotide-binding</keyword>
<comment type="subcellular location">
    <subcellularLocation>
        <location evidence="5">Cytoplasm</location>
    </subcellularLocation>
</comment>
<dbReference type="HAMAP" id="MF_00376">
    <property type="entry name" value="Dephospho_CoA_kinase"/>
    <property type="match status" value="1"/>
</dbReference>
<keyword evidence="5" id="KW-0963">Cytoplasm</keyword>
<dbReference type="GO" id="GO:0005737">
    <property type="term" value="C:cytoplasm"/>
    <property type="evidence" value="ECO:0007669"/>
    <property type="project" value="UniProtKB-SubCell"/>
</dbReference>
<comment type="pathway">
    <text evidence="5">Cofactor biosynthesis; coenzyme A biosynthesis; CoA from (R)-pantothenate: step 5/5.</text>
</comment>
<dbReference type="AlphaFoldDB" id="A0AAW9S5L7"/>